<feature type="domain" description="NfeD-like C-terminal" evidence="7">
    <location>
        <begin position="475"/>
        <end position="525"/>
    </location>
</feature>
<dbReference type="InterPro" id="IPR052165">
    <property type="entry name" value="Membrane_assoc_protease"/>
</dbReference>
<evidence type="ECO:0000256" key="6">
    <source>
        <dbReference type="SAM" id="Phobius"/>
    </source>
</evidence>
<dbReference type="PANTHER" id="PTHR33507">
    <property type="entry name" value="INNER MEMBRANE PROTEIN YBBJ"/>
    <property type="match status" value="1"/>
</dbReference>
<feature type="transmembrane region" description="Helical" evidence="6">
    <location>
        <begin position="410"/>
        <end position="429"/>
    </location>
</feature>
<keyword evidence="11" id="KW-1185">Reference proteome</keyword>
<dbReference type="InterPro" id="IPR029045">
    <property type="entry name" value="ClpP/crotonase-like_dom_sf"/>
</dbReference>
<dbReference type="PROSITE" id="PS51257">
    <property type="entry name" value="PROKAR_LIPOPROTEIN"/>
    <property type="match status" value="1"/>
</dbReference>
<evidence type="ECO:0000313" key="10">
    <source>
        <dbReference type="EMBL" id="GHC12963.1"/>
    </source>
</evidence>
<feature type="transmembrane region" description="Helical" evidence="6">
    <location>
        <begin position="349"/>
        <end position="366"/>
    </location>
</feature>
<keyword evidence="2 6" id="KW-0812">Transmembrane</keyword>
<evidence type="ECO:0000259" key="8">
    <source>
        <dbReference type="Pfam" id="PF24961"/>
    </source>
</evidence>
<dbReference type="InterPro" id="IPR056739">
    <property type="entry name" value="NfeD_membrane"/>
</dbReference>
<name>A0A8J3GEY8_9BACT</name>
<evidence type="ECO:0000256" key="4">
    <source>
        <dbReference type="ARBA" id="ARBA00023136"/>
    </source>
</evidence>
<evidence type="ECO:0000259" key="9">
    <source>
        <dbReference type="Pfam" id="PF25145"/>
    </source>
</evidence>
<sequence length="527" mass="56322">MNRQHTWSAILGVILIACAAALPLIASRVDENQPAEDSEVLTESAVDATTEANEETPKEADVEEAPQPAPRVIPEPPEGGWDVYVVPIEGAITEPQLFILKRALKEAIANGVEVILLDMDTPGGALGVTLEMMEALDYFEGTTITYVNPDAISAGSYISIATDDIWFAPNGVMGAAAVVSGGGEDIQDTMKEKIDSYLRGKVRALSGENRYRADVQRAMMDSDFEFEINGVVLKEPGELLSLTAKEATAYYGDPAEPLLAEGIATDIEDLLTQKYGAGNYHIKQFEVTWSEEFAKWFQNIAPLLMGAGVLLLFIEMKTPGFGVFGIGGICLLLVVFASNYFAGMAGNEPLLFFIIGVILIAVEIFLVPGTLIAGLAGGILVLGSLIWTMADIWPKGSKGFELAPELFYAPIGQLILGLGLAFGAALAILRYLPESPMKRAIVLSTEVGDTSPSITGGGRSIDYAEGGDNALPAPGTRGQAVTDLHPGGQVEINGRRFQARVLIGAIERGDRIEVVEQRDFSLVVRSV</sequence>
<reference evidence="10" key="2">
    <citation type="submission" date="2020-09" db="EMBL/GenBank/DDBJ databases">
        <authorList>
            <person name="Sun Q."/>
            <person name="Kim S."/>
        </authorList>
    </citation>
    <scope>NUCLEOTIDE SEQUENCE</scope>
    <source>
        <strain evidence="10">KCTC 12870</strain>
    </source>
</reference>
<feature type="domain" description="NfeD integral membrane" evidence="8">
    <location>
        <begin position="299"/>
        <end position="428"/>
    </location>
</feature>
<evidence type="ECO:0000259" key="7">
    <source>
        <dbReference type="Pfam" id="PF01957"/>
    </source>
</evidence>
<comment type="caution">
    <text evidence="10">The sequence shown here is derived from an EMBL/GenBank/DDBJ whole genome shotgun (WGS) entry which is preliminary data.</text>
</comment>
<dbReference type="InterPro" id="IPR002810">
    <property type="entry name" value="NfeD-like_C"/>
</dbReference>
<gene>
    <name evidence="10" type="primary">yqeZ</name>
    <name evidence="10" type="ORF">GCM10007047_32930</name>
</gene>
<evidence type="ECO:0000256" key="2">
    <source>
        <dbReference type="ARBA" id="ARBA00022692"/>
    </source>
</evidence>
<feature type="transmembrane region" description="Helical" evidence="6">
    <location>
        <begin position="321"/>
        <end position="343"/>
    </location>
</feature>
<feature type="transmembrane region" description="Helical" evidence="6">
    <location>
        <begin position="371"/>
        <end position="390"/>
    </location>
</feature>
<evidence type="ECO:0008006" key="12">
    <source>
        <dbReference type="Google" id="ProtNLM"/>
    </source>
</evidence>
<accession>A0A8J3GEY8</accession>
<dbReference type="Gene3D" id="2.40.50.140">
    <property type="entry name" value="Nucleic acid-binding proteins"/>
    <property type="match status" value="1"/>
</dbReference>
<dbReference type="GO" id="GO:0005886">
    <property type="term" value="C:plasma membrane"/>
    <property type="evidence" value="ECO:0007669"/>
    <property type="project" value="TreeGrafter"/>
</dbReference>
<dbReference type="InterPro" id="IPR012340">
    <property type="entry name" value="NA-bd_OB-fold"/>
</dbReference>
<keyword evidence="4 6" id="KW-0472">Membrane</keyword>
<dbReference type="Proteomes" id="UP000642829">
    <property type="component" value="Unassembled WGS sequence"/>
</dbReference>
<proteinExistence type="predicted"/>
<dbReference type="Gene3D" id="3.90.226.10">
    <property type="entry name" value="2-enoyl-CoA Hydratase, Chain A, domain 1"/>
    <property type="match status" value="1"/>
</dbReference>
<dbReference type="CDD" id="cd07021">
    <property type="entry name" value="Clp_protease_NfeD_like"/>
    <property type="match status" value="1"/>
</dbReference>
<feature type="region of interest" description="Disordered" evidence="5">
    <location>
        <begin position="32"/>
        <end position="76"/>
    </location>
</feature>
<dbReference type="Pfam" id="PF25145">
    <property type="entry name" value="NfeD1b_N"/>
    <property type="match status" value="1"/>
</dbReference>
<comment type="subcellular location">
    <subcellularLocation>
        <location evidence="1">Membrane</location>
        <topology evidence="1">Multi-pass membrane protein</topology>
    </subcellularLocation>
</comment>
<evidence type="ECO:0000256" key="5">
    <source>
        <dbReference type="SAM" id="MobiDB-lite"/>
    </source>
</evidence>
<dbReference type="Pfam" id="PF24961">
    <property type="entry name" value="NfeD_membrane"/>
    <property type="match status" value="1"/>
</dbReference>
<dbReference type="AlphaFoldDB" id="A0A8J3GEY8"/>
<evidence type="ECO:0000313" key="11">
    <source>
        <dbReference type="Proteomes" id="UP000642829"/>
    </source>
</evidence>
<evidence type="ECO:0000256" key="3">
    <source>
        <dbReference type="ARBA" id="ARBA00022989"/>
    </source>
</evidence>
<dbReference type="PANTHER" id="PTHR33507:SF3">
    <property type="entry name" value="INNER MEMBRANE PROTEIN YBBJ"/>
    <property type="match status" value="1"/>
</dbReference>
<dbReference type="EMBL" id="BMXG01000030">
    <property type="protein sequence ID" value="GHC12963.1"/>
    <property type="molecule type" value="Genomic_DNA"/>
</dbReference>
<feature type="domain" description="NfeD1b N-terminal" evidence="9">
    <location>
        <begin position="83"/>
        <end position="274"/>
    </location>
</feature>
<dbReference type="RefSeq" id="WP_194500053.1">
    <property type="nucleotide sequence ID" value="NZ_JAENIH010000063.1"/>
</dbReference>
<feature type="compositionally biased region" description="Pro residues" evidence="5">
    <location>
        <begin position="67"/>
        <end position="76"/>
    </location>
</feature>
<organism evidence="10 11">
    <name type="scientific">Cerasicoccus arenae</name>
    <dbReference type="NCBI Taxonomy" id="424488"/>
    <lineage>
        <taxon>Bacteria</taxon>
        <taxon>Pseudomonadati</taxon>
        <taxon>Verrucomicrobiota</taxon>
        <taxon>Opitutia</taxon>
        <taxon>Puniceicoccales</taxon>
        <taxon>Cerasicoccaceae</taxon>
        <taxon>Cerasicoccus</taxon>
    </lineage>
</organism>
<dbReference type="SUPFAM" id="SSF52096">
    <property type="entry name" value="ClpP/crotonase"/>
    <property type="match status" value="1"/>
</dbReference>
<dbReference type="InterPro" id="IPR056738">
    <property type="entry name" value="NfeD1b_N"/>
</dbReference>
<evidence type="ECO:0000256" key="1">
    <source>
        <dbReference type="ARBA" id="ARBA00004141"/>
    </source>
</evidence>
<protein>
    <recommendedName>
        <fullName evidence="12">NfeD-like C-terminal domain-containing protein</fullName>
    </recommendedName>
</protein>
<dbReference type="Pfam" id="PF01957">
    <property type="entry name" value="NfeD"/>
    <property type="match status" value="1"/>
</dbReference>
<keyword evidence="3 6" id="KW-1133">Transmembrane helix</keyword>
<reference evidence="10" key="1">
    <citation type="journal article" date="2014" name="Int. J. Syst. Evol. Microbiol.">
        <title>Complete genome sequence of Corynebacterium casei LMG S-19264T (=DSM 44701T), isolated from a smear-ripened cheese.</title>
        <authorList>
            <consortium name="US DOE Joint Genome Institute (JGI-PGF)"/>
            <person name="Walter F."/>
            <person name="Albersmeier A."/>
            <person name="Kalinowski J."/>
            <person name="Ruckert C."/>
        </authorList>
    </citation>
    <scope>NUCLEOTIDE SEQUENCE</scope>
    <source>
        <strain evidence="10">KCTC 12870</strain>
    </source>
</reference>